<dbReference type="STRING" id="667676.SAMN05192539_11011"/>
<accession>A0A1H7EQT5</accession>
<feature type="transmembrane region" description="Helical" evidence="1">
    <location>
        <begin position="6"/>
        <end position="31"/>
    </location>
</feature>
<dbReference type="EMBL" id="FNYE01000101">
    <property type="protein sequence ID" value="SEK14372.1"/>
    <property type="molecule type" value="Genomic_DNA"/>
</dbReference>
<keyword evidence="1" id="KW-0472">Membrane</keyword>
<evidence type="ECO:0000313" key="3">
    <source>
        <dbReference type="Proteomes" id="UP000198866"/>
    </source>
</evidence>
<keyword evidence="1" id="KW-0812">Transmembrane</keyword>
<keyword evidence="3" id="KW-1185">Reference proteome</keyword>
<dbReference type="AlphaFoldDB" id="A0A1H7EQT5"/>
<evidence type="ECO:0000313" key="2">
    <source>
        <dbReference type="EMBL" id="SEK14372.1"/>
    </source>
</evidence>
<dbReference type="Proteomes" id="UP000198866">
    <property type="component" value="Unassembled WGS sequence"/>
</dbReference>
<evidence type="ECO:0008006" key="4">
    <source>
        <dbReference type="Google" id="ProtNLM"/>
    </source>
</evidence>
<proteinExistence type="predicted"/>
<reference evidence="3" key="1">
    <citation type="submission" date="2016-10" db="EMBL/GenBank/DDBJ databases">
        <authorList>
            <person name="Varghese N."/>
            <person name="Submissions S."/>
        </authorList>
    </citation>
    <scope>NUCLEOTIDE SEQUENCE [LARGE SCALE GENOMIC DNA]</scope>
    <source>
        <strain evidence="3">LMG 26031</strain>
    </source>
</reference>
<keyword evidence="1" id="KW-1133">Transmembrane helix</keyword>
<feature type="non-terminal residue" evidence="2">
    <location>
        <position position="1"/>
    </location>
</feature>
<sequence>YHELGRTALVILVSQGANTFLVALFTFYILWRLVTRHLATIARTVNDCDFHGPPREADELERAVSTFNAMGMRLHRAYLDEREASIEREACRLTASLVMRRFSESHQLAHDSNMRIVQWSERVAASDPAHAAFVVRLHQLVRAYQSKAILHLIERHLEGDTAT</sequence>
<name>A0A1H7EQT5_9BURK</name>
<protein>
    <recommendedName>
        <fullName evidence="4">HAMP domain-containing protein</fullName>
    </recommendedName>
</protein>
<gene>
    <name evidence="2" type="ORF">SAMN05192539_11011</name>
</gene>
<evidence type="ECO:0000256" key="1">
    <source>
        <dbReference type="SAM" id="Phobius"/>
    </source>
</evidence>
<organism evidence="2 3">
    <name type="scientific">Paraburkholderia diazotrophica</name>
    <dbReference type="NCBI Taxonomy" id="667676"/>
    <lineage>
        <taxon>Bacteria</taxon>
        <taxon>Pseudomonadati</taxon>
        <taxon>Pseudomonadota</taxon>
        <taxon>Betaproteobacteria</taxon>
        <taxon>Burkholderiales</taxon>
        <taxon>Burkholderiaceae</taxon>
        <taxon>Paraburkholderia</taxon>
    </lineage>
</organism>